<dbReference type="SMART" id="SM00751">
    <property type="entry name" value="BSD"/>
    <property type="match status" value="2"/>
</dbReference>
<organism evidence="10 11">
    <name type="scientific">Coniochaeta pulveracea</name>
    <dbReference type="NCBI Taxonomy" id="177199"/>
    <lineage>
        <taxon>Eukaryota</taxon>
        <taxon>Fungi</taxon>
        <taxon>Dikarya</taxon>
        <taxon>Ascomycota</taxon>
        <taxon>Pezizomycotina</taxon>
        <taxon>Sordariomycetes</taxon>
        <taxon>Sordariomycetidae</taxon>
        <taxon>Coniochaetales</taxon>
        <taxon>Coniochaetaceae</taxon>
        <taxon>Coniochaeta</taxon>
    </lineage>
</organism>
<dbReference type="Proteomes" id="UP000275385">
    <property type="component" value="Unassembled WGS sequence"/>
</dbReference>
<name>A0A420XYP7_9PEZI</name>
<sequence>MAVPQGRTIYKKDKKDKTEGILTVSDDQKWVTWTPLAGNGSPVVRLAMANITQLQQTPDTAPKVMLKIFEKPPSGEGDPVAYLFHFNSADPRPEANALKDLLSRLMAELRSNDPNIPKPVSLEQSAVTPNGTTAPVSAASSAQWFDDRSLKTNIELQQSLMRKDRVLQQTYMDARLTKPPSISDAAFNSQFWSTRTNLLRAHAIEIHQKKGAYNVLPTVKIKHVDENHAHVDISVEQVQMILQQHPLVRRIYNENVPKPLSESEFWTRFFLTKLSKRLRGERVDDSSGLPDPVFDKYDAADDINQFSSKITMLHGVPHIIDVAGNDENQGGFRSGNRPDQEMRPGANVPIVRTLNSMSEKIMANVAPTDHDPTAAAGMDEETYRELHLRDLQGDKEAARIILNIREQNKFFSTQNRDGKSADAKIFEAQDPSDVMAQLRADFSTLHDDSADGLDLHKTIGVDDESDSDADEEVAKTNGTTTTGNKDHVGSRRSRQKAQDQILDGMRQKRGEFSDVDSDAATPMEIDVDLTQRCYVTNATSAEFLRQFWNAFLSGNPDRATELAYHVESLKRSQERIEALAAEAEEQRAKVIQQKKELIVELFQRTQKRVKGWSPEMVKGGRKEVLALLGPMMQALGHALRLYQSALEAEGLRATTE</sequence>
<evidence type="ECO:0000256" key="8">
    <source>
        <dbReference type="SAM" id="MobiDB-lite"/>
    </source>
</evidence>
<proteinExistence type="inferred from homology"/>
<keyword evidence="5" id="KW-0804">Transcription</keyword>
<feature type="domain" description="BSD" evidence="9">
    <location>
        <begin position="144"/>
        <end position="203"/>
    </location>
</feature>
<feature type="region of interest" description="Disordered" evidence="8">
    <location>
        <begin position="456"/>
        <end position="514"/>
    </location>
</feature>
<dbReference type="CDD" id="cd13229">
    <property type="entry name" value="PH_TFIIH"/>
    <property type="match status" value="1"/>
</dbReference>
<evidence type="ECO:0000256" key="2">
    <source>
        <dbReference type="ARBA" id="ARBA00009448"/>
    </source>
</evidence>
<dbReference type="InterPro" id="IPR027079">
    <property type="entry name" value="Tfb1/GTF2H1"/>
</dbReference>
<keyword evidence="4" id="KW-0805">Transcription regulation</keyword>
<feature type="compositionally biased region" description="Acidic residues" evidence="8">
    <location>
        <begin position="461"/>
        <end position="471"/>
    </location>
</feature>
<dbReference type="Pfam" id="PF08567">
    <property type="entry name" value="PH_TFIIH"/>
    <property type="match status" value="1"/>
</dbReference>
<dbReference type="Gene3D" id="2.30.29.30">
    <property type="entry name" value="Pleckstrin-homology domain (PH domain)/Phosphotyrosine-binding domain (PTB)"/>
    <property type="match status" value="1"/>
</dbReference>
<evidence type="ECO:0000256" key="3">
    <source>
        <dbReference type="ARBA" id="ARBA00022737"/>
    </source>
</evidence>
<dbReference type="InterPro" id="IPR005607">
    <property type="entry name" value="BSD_dom"/>
</dbReference>
<evidence type="ECO:0000256" key="1">
    <source>
        <dbReference type="ARBA" id="ARBA00004123"/>
    </source>
</evidence>
<evidence type="ECO:0000256" key="5">
    <source>
        <dbReference type="ARBA" id="ARBA00023163"/>
    </source>
</evidence>
<accession>A0A420XYP7</accession>
<evidence type="ECO:0000313" key="10">
    <source>
        <dbReference type="EMBL" id="RKU40775.1"/>
    </source>
</evidence>
<keyword evidence="7" id="KW-0175">Coiled coil</keyword>
<dbReference type="Gene3D" id="1.10.3970.10">
    <property type="entry name" value="BSD domain"/>
    <property type="match status" value="1"/>
</dbReference>
<dbReference type="GO" id="GO:0000439">
    <property type="term" value="C:transcription factor TFIIH core complex"/>
    <property type="evidence" value="ECO:0007669"/>
    <property type="project" value="InterPro"/>
</dbReference>
<dbReference type="PANTHER" id="PTHR12856">
    <property type="entry name" value="TRANSCRIPTION INITIATION FACTOR IIH-RELATED"/>
    <property type="match status" value="1"/>
</dbReference>
<dbReference type="AlphaFoldDB" id="A0A420XYP7"/>
<evidence type="ECO:0000256" key="4">
    <source>
        <dbReference type="ARBA" id="ARBA00023015"/>
    </source>
</evidence>
<dbReference type="GO" id="GO:0006351">
    <property type="term" value="P:DNA-templated transcription"/>
    <property type="evidence" value="ECO:0007669"/>
    <property type="project" value="InterPro"/>
</dbReference>
<evidence type="ECO:0000313" key="11">
    <source>
        <dbReference type="Proteomes" id="UP000275385"/>
    </source>
</evidence>
<protein>
    <submittedName>
        <fullName evidence="10">RNA polymerase II transcription factor B subunit 1</fullName>
    </submittedName>
</protein>
<feature type="domain" description="BSD" evidence="9">
    <location>
        <begin position="225"/>
        <end position="277"/>
    </location>
</feature>
<dbReference type="Pfam" id="PF03909">
    <property type="entry name" value="BSD"/>
    <property type="match status" value="2"/>
</dbReference>
<dbReference type="GO" id="GO:0006289">
    <property type="term" value="P:nucleotide-excision repair"/>
    <property type="evidence" value="ECO:0007669"/>
    <property type="project" value="InterPro"/>
</dbReference>
<dbReference type="SUPFAM" id="SSF140383">
    <property type="entry name" value="BSD domain-like"/>
    <property type="match status" value="1"/>
</dbReference>
<dbReference type="PROSITE" id="PS50858">
    <property type="entry name" value="BSD"/>
    <property type="match status" value="2"/>
</dbReference>
<gene>
    <name evidence="10" type="primary">TFB1</name>
    <name evidence="10" type="ORF">DL546_003470</name>
</gene>
<dbReference type="InterPro" id="IPR035925">
    <property type="entry name" value="BSD_dom_sf"/>
</dbReference>
<dbReference type="STRING" id="177199.A0A420XYP7"/>
<keyword evidence="3" id="KW-0677">Repeat</keyword>
<dbReference type="SUPFAM" id="SSF50729">
    <property type="entry name" value="PH domain-like"/>
    <property type="match status" value="1"/>
</dbReference>
<keyword evidence="6" id="KW-0539">Nucleus</keyword>
<dbReference type="OrthoDB" id="360521at2759"/>
<dbReference type="InterPro" id="IPR013876">
    <property type="entry name" value="TFIIH_BTF_p62_N"/>
</dbReference>
<dbReference type="InterPro" id="IPR011993">
    <property type="entry name" value="PH-like_dom_sf"/>
</dbReference>
<evidence type="ECO:0000259" key="9">
    <source>
        <dbReference type="PROSITE" id="PS50858"/>
    </source>
</evidence>
<comment type="caution">
    <text evidence="10">The sequence shown here is derived from an EMBL/GenBank/DDBJ whole genome shotgun (WGS) entry which is preliminary data.</text>
</comment>
<evidence type="ECO:0000256" key="6">
    <source>
        <dbReference type="ARBA" id="ARBA00023242"/>
    </source>
</evidence>
<keyword evidence="11" id="KW-1185">Reference proteome</keyword>
<comment type="similarity">
    <text evidence="2">Belongs to the TFB1 family.</text>
</comment>
<reference evidence="10 11" key="1">
    <citation type="submission" date="2018-08" db="EMBL/GenBank/DDBJ databases">
        <title>Draft genome of the lignicolous fungus Coniochaeta pulveracea.</title>
        <authorList>
            <person name="Borstlap C.J."/>
            <person name="De Witt R.N."/>
            <person name="Botha A."/>
            <person name="Volschenk H."/>
        </authorList>
    </citation>
    <scope>NUCLEOTIDE SEQUENCE [LARGE SCALE GENOMIC DNA]</scope>
    <source>
        <strain evidence="10 11">CAB683</strain>
    </source>
</reference>
<evidence type="ECO:0000256" key="7">
    <source>
        <dbReference type="SAM" id="Coils"/>
    </source>
</evidence>
<dbReference type="EMBL" id="QVQW01000092">
    <property type="protein sequence ID" value="RKU40775.1"/>
    <property type="molecule type" value="Genomic_DNA"/>
</dbReference>
<comment type="subcellular location">
    <subcellularLocation>
        <location evidence="1">Nucleus</location>
    </subcellularLocation>
</comment>
<feature type="coiled-coil region" evidence="7">
    <location>
        <begin position="566"/>
        <end position="600"/>
    </location>
</feature>